<dbReference type="Proteomes" id="UP000193642">
    <property type="component" value="Unassembled WGS sequence"/>
</dbReference>
<dbReference type="InterPro" id="IPR052945">
    <property type="entry name" value="Mitotic_Regulator"/>
</dbReference>
<dbReference type="STRING" id="329046.A0A1Y2C6E5"/>
<evidence type="ECO:0000313" key="3">
    <source>
        <dbReference type="EMBL" id="ORY42609.1"/>
    </source>
</evidence>
<dbReference type="InterPro" id="IPR011990">
    <property type="entry name" value="TPR-like_helical_dom_sf"/>
</dbReference>
<keyword evidence="4" id="KW-1185">Reference proteome</keyword>
<feature type="compositionally biased region" description="Pro residues" evidence="2">
    <location>
        <begin position="65"/>
        <end position="79"/>
    </location>
</feature>
<protein>
    <submittedName>
        <fullName evidence="3">HCP-like protein</fullName>
    </submittedName>
</protein>
<comment type="caution">
    <text evidence="3">The sequence shown here is derived from an EMBL/GenBank/DDBJ whole genome shotgun (WGS) entry which is preliminary data.</text>
</comment>
<dbReference type="SMART" id="SM00671">
    <property type="entry name" value="SEL1"/>
    <property type="match status" value="13"/>
</dbReference>
<name>A0A1Y2C6E5_9FUNG</name>
<feature type="region of interest" description="Disordered" evidence="2">
    <location>
        <begin position="1"/>
        <end position="81"/>
    </location>
</feature>
<evidence type="ECO:0000256" key="1">
    <source>
        <dbReference type="SAM" id="Coils"/>
    </source>
</evidence>
<organism evidence="3 4">
    <name type="scientific">Rhizoclosmatium globosum</name>
    <dbReference type="NCBI Taxonomy" id="329046"/>
    <lineage>
        <taxon>Eukaryota</taxon>
        <taxon>Fungi</taxon>
        <taxon>Fungi incertae sedis</taxon>
        <taxon>Chytridiomycota</taxon>
        <taxon>Chytridiomycota incertae sedis</taxon>
        <taxon>Chytridiomycetes</taxon>
        <taxon>Chytridiales</taxon>
        <taxon>Chytriomycetaceae</taxon>
        <taxon>Rhizoclosmatium</taxon>
    </lineage>
</organism>
<dbReference type="OrthoDB" id="442451at2759"/>
<gene>
    <name evidence="3" type="ORF">BCR33DRAFT_718297</name>
</gene>
<feature type="compositionally biased region" description="Gly residues" evidence="2">
    <location>
        <begin position="53"/>
        <end position="64"/>
    </location>
</feature>
<keyword evidence="1" id="KW-0175">Coiled coil</keyword>
<dbReference type="Pfam" id="PF08238">
    <property type="entry name" value="Sel1"/>
    <property type="match status" value="13"/>
</dbReference>
<feature type="region of interest" description="Disordered" evidence="2">
    <location>
        <begin position="107"/>
        <end position="130"/>
    </location>
</feature>
<feature type="compositionally biased region" description="Pro residues" evidence="2">
    <location>
        <begin position="9"/>
        <end position="23"/>
    </location>
</feature>
<dbReference type="PANTHER" id="PTHR43628:SF1">
    <property type="entry name" value="CHITIN SYNTHASE REGULATORY FACTOR 2-RELATED"/>
    <property type="match status" value="1"/>
</dbReference>
<evidence type="ECO:0000256" key="2">
    <source>
        <dbReference type="SAM" id="MobiDB-lite"/>
    </source>
</evidence>
<reference evidence="3 4" key="1">
    <citation type="submission" date="2016-07" db="EMBL/GenBank/DDBJ databases">
        <title>Pervasive Adenine N6-methylation of Active Genes in Fungi.</title>
        <authorList>
            <consortium name="DOE Joint Genome Institute"/>
            <person name="Mondo S.J."/>
            <person name="Dannebaum R.O."/>
            <person name="Kuo R.C."/>
            <person name="Labutti K."/>
            <person name="Haridas S."/>
            <person name="Kuo A."/>
            <person name="Salamov A."/>
            <person name="Ahrendt S.R."/>
            <person name="Lipzen A."/>
            <person name="Sullivan W."/>
            <person name="Andreopoulos W.B."/>
            <person name="Clum A."/>
            <person name="Lindquist E."/>
            <person name="Daum C."/>
            <person name="Ramamoorthy G.K."/>
            <person name="Gryganskyi A."/>
            <person name="Culley D."/>
            <person name="Magnuson J.K."/>
            <person name="James T.Y."/>
            <person name="O'Malley M.A."/>
            <person name="Stajich J.E."/>
            <person name="Spatafora J.W."/>
            <person name="Visel A."/>
            <person name="Grigoriev I.V."/>
        </authorList>
    </citation>
    <scope>NUCLEOTIDE SEQUENCE [LARGE SCALE GENOMIC DNA]</scope>
    <source>
        <strain evidence="3 4">JEL800</strain>
    </source>
</reference>
<feature type="coiled-coil region" evidence="1">
    <location>
        <begin position="777"/>
        <end position="804"/>
    </location>
</feature>
<accession>A0A1Y2C6E5</accession>
<dbReference type="InterPro" id="IPR006597">
    <property type="entry name" value="Sel1-like"/>
</dbReference>
<dbReference type="EMBL" id="MCGO01000028">
    <property type="protein sequence ID" value="ORY42609.1"/>
    <property type="molecule type" value="Genomic_DNA"/>
</dbReference>
<proteinExistence type="predicted"/>
<dbReference type="PANTHER" id="PTHR43628">
    <property type="entry name" value="ACTIVATOR OF C KINASE PROTEIN 1-RELATED"/>
    <property type="match status" value="1"/>
</dbReference>
<dbReference type="AlphaFoldDB" id="A0A1Y2C6E5"/>
<evidence type="ECO:0000313" key="4">
    <source>
        <dbReference type="Proteomes" id="UP000193642"/>
    </source>
</evidence>
<dbReference type="SUPFAM" id="SSF81901">
    <property type="entry name" value="HCP-like"/>
    <property type="match status" value="3"/>
</dbReference>
<dbReference type="Gene3D" id="1.25.40.10">
    <property type="entry name" value="Tetratricopeptide repeat domain"/>
    <property type="match status" value="3"/>
</dbReference>
<sequence length="821" mass="88755">MMATLSEAIPPPPPPPSPSPSPPRIEENPLAIPSRFPYPRFDGGVRYSTLGSSVGGGGAEGQGGSPPPPPTLPIPPLAPPADAFARMHRSKDSSAAANAANLKAEDANVNHQQQPQPLEEASSHSKDKTPVSFNPWITDYNAAGVGVGVGARRRVTSHFAALPQVLAANLDGANIGDSDSMLNIGKAYLEGSAGLERHVEWAKVWLQEAASRDSTEAMVLLGQMYLDGTVKKWEVKHNIKRLGRNEQEMRDYDLSIAADWFQRAAQAGDLDGMFQLAKCYEGGFGVPNNPQQAFEWYLLGAIKGYPKAQNVTGWCYSQGYGVEKNKTEACKWYRKAAEAGLVEGQLNLGLAYTYGWSDGLKDRTEAAHWFWAAAVTGNDAKSAFELGQLIEKGNGVQRDEYRAFGWFLCAAEGGVVRGMERVAKYLAEGIGCRKDEYEGAKWYQKAIDAGSVTALVSLGMMYERGDLGEANHEVAFSLYKDAASKGDVKAKFRVAYCQENGLGTPRNPAVAVQTYINLLNARTSEINTHPPPECLYRLGFCFENGKGIPQDYDRAFKFYKDSYLQFVPSYTALGRFFQYGLGNVTKDVDKALQLYEHAATKGEISAIYHAGAIYAQRGQQTPSSQPEKALEYMNLAVSFYRTAASHHYPPAMYKLGALLIADPKTADQISEGVVLVREAASLGDVDALELLSKLYSRGVQVDGNGQLVKTVESRLGGLFGRSSTSAVEGNSGARFSLTSRLGGASTAAGGGSKSATLPTPPDSLAGYEVLPKDPIMSTKLKQEAAVLRKEKENLEASIAKSGKKKVPLADNLIDSLERLKI</sequence>